<feature type="binding site" evidence="13">
    <location>
        <position position="557"/>
    </location>
    <ligand>
        <name>ATP</name>
        <dbReference type="ChEBI" id="CHEBI:30616"/>
    </ligand>
</feature>
<comment type="domain">
    <text evidence="13">ValRS has two distinct active sites: one for aminoacylation and one for editing. The misactivated threonine is translocated from the active site to the editing site.</text>
</comment>
<feature type="domain" description="Aminoacyl-tRNA synthetase class Ia" evidence="14">
    <location>
        <begin position="14"/>
        <end position="631"/>
    </location>
</feature>
<evidence type="ECO:0000256" key="10">
    <source>
        <dbReference type="ARBA" id="ARBA00047552"/>
    </source>
</evidence>
<dbReference type="EC" id="6.1.1.9" evidence="13"/>
<dbReference type="Gene3D" id="1.10.730.10">
    <property type="entry name" value="Isoleucyl-tRNA Synthetase, Domain 1"/>
    <property type="match status" value="1"/>
</dbReference>
<dbReference type="AlphaFoldDB" id="A0A845SNY1"/>
<comment type="subcellular location">
    <subcellularLocation>
        <location evidence="1 13">Cytoplasm</location>
    </subcellularLocation>
</comment>
<proteinExistence type="inferred from homology"/>
<dbReference type="GO" id="GO:0005829">
    <property type="term" value="C:cytosol"/>
    <property type="evidence" value="ECO:0007669"/>
    <property type="project" value="TreeGrafter"/>
</dbReference>
<dbReference type="CDD" id="cd00817">
    <property type="entry name" value="ValRS_core"/>
    <property type="match status" value="1"/>
</dbReference>
<evidence type="ECO:0000256" key="5">
    <source>
        <dbReference type="ARBA" id="ARBA00022741"/>
    </source>
</evidence>
<evidence type="ECO:0000256" key="2">
    <source>
        <dbReference type="ARBA" id="ARBA00011245"/>
    </source>
</evidence>
<evidence type="ECO:0000256" key="9">
    <source>
        <dbReference type="ARBA" id="ARBA00023146"/>
    </source>
</evidence>
<feature type="short sequence motif" description="'HIGH' region" evidence="13">
    <location>
        <begin position="42"/>
        <end position="52"/>
    </location>
</feature>
<evidence type="ECO:0000256" key="13">
    <source>
        <dbReference type="HAMAP-Rule" id="MF_02004"/>
    </source>
</evidence>
<evidence type="ECO:0000256" key="6">
    <source>
        <dbReference type="ARBA" id="ARBA00022840"/>
    </source>
</evidence>
<dbReference type="Gene3D" id="1.10.287.380">
    <property type="entry name" value="Valyl-tRNA synthetase, C-terminal domain"/>
    <property type="match status" value="1"/>
</dbReference>
<dbReference type="FunFam" id="3.90.740.10:FF:000004">
    <property type="entry name" value="Valine--tRNA ligase"/>
    <property type="match status" value="1"/>
</dbReference>
<protein>
    <recommendedName>
        <fullName evidence="13">Valine--tRNA ligase</fullName>
        <ecNumber evidence="13">6.1.1.9</ecNumber>
    </recommendedName>
    <alternativeName>
        <fullName evidence="13">Valyl-tRNA synthetase</fullName>
        <shortName evidence="13">ValRS</shortName>
    </alternativeName>
</protein>
<evidence type="ECO:0000259" key="14">
    <source>
        <dbReference type="Pfam" id="PF00133"/>
    </source>
</evidence>
<evidence type="ECO:0000259" key="15">
    <source>
        <dbReference type="Pfam" id="PF08264"/>
    </source>
</evidence>
<dbReference type="PANTHER" id="PTHR11946">
    <property type="entry name" value="VALYL-TRNA SYNTHETASES"/>
    <property type="match status" value="1"/>
</dbReference>
<keyword evidence="5 13" id="KW-0547">Nucleotide-binding</keyword>
<dbReference type="PROSITE" id="PS00178">
    <property type="entry name" value="AA_TRNA_LIGASE_I"/>
    <property type="match status" value="1"/>
</dbReference>
<dbReference type="Gene3D" id="3.90.740.10">
    <property type="entry name" value="Valyl/Leucyl/Isoleucyl-tRNA synthetase, editing domain"/>
    <property type="match status" value="2"/>
</dbReference>
<dbReference type="InterPro" id="IPR001412">
    <property type="entry name" value="aa-tRNA-synth_I_CS"/>
</dbReference>
<dbReference type="InterPro" id="IPR014729">
    <property type="entry name" value="Rossmann-like_a/b/a_fold"/>
</dbReference>
<feature type="domain" description="Valyl-tRNA synthetase tRNA-binding arm" evidence="16">
    <location>
        <begin position="888"/>
        <end position="946"/>
    </location>
</feature>
<dbReference type="SUPFAM" id="SSF52374">
    <property type="entry name" value="Nucleotidylyl transferase"/>
    <property type="match status" value="1"/>
</dbReference>
<dbReference type="HAMAP" id="MF_02004">
    <property type="entry name" value="Val_tRNA_synth_type1"/>
    <property type="match status" value="1"/>
</dbReference>
<dbReference type="InterPro" id="IPR037118">
    <property type="entry name" value="Val-tRNA_synth_C_sf"/>
</dbReference>
<dbReference type="GO" id="GO:0005524">
    <property type="term" value="F:ATP binding"/>
    <property type="evidence" value="ECO:0007669"/>
    <property type="project" value="UniProtKB-UniRule"/>
</dbReference>
<dbReference type="SUPFAM" id="SSF46589">
    <property type="entry name" value="tRNA-binding arm"/>
    <property type="match status" value="1"/>
</dbReference>
<evidence type="ECO:0000259" key="16">
    <source>
        <dbReference type="Pfam" id="PF10458"/>
    </source>
</evidence>
<dbReference type="InterPro" id="IPR010978">
    <property type="entry name" value="tRNA-bd_arm"/>
</dbReference>
<dbReference type="SUPFAM" id="SSF47323">
    <property type="entry name" value="Anticodon-binding domain of a subclass of class I aminoacyl-tRNA synthetases"/>
    <property type="match status" value="1"/>
</dbReference>
<name>A0A845SNY1_9GAMM</name>
<sequence length="951" mass="108045">MEKTYNPHDIEQPLYEHWEKQGYFKPHNDTSKESFCIMIPPPNVTGSLHMGHAFQQTIMDIIVRYQRMQGKNTLWQVGTDHAGIATQMVVERKIAAEEGKTRHDYGRDAFIEKIWQWKAESGGTITRQMRRLGASVDWERERFTMDAGLSDAVKEVFVQLFKEDLIYRGKRLVNWDPKLRTAISDLEVENRESQGSMWHLRYPLADGAKTADGQDYLVVATTRPETMLGDTGVAVNPADPRYKDLIGKYVLLPLVGRRIPILGDEHADMTKGTGCVKITPAHDFNDYEVGKRHGLPMINIFSLDGDIRERAEVFDTLGEASDAWSGEIPAEFRGLERFAARRAVVAAFDALGLLDEIKPHALTVPYGDRGGVVIEPMLTDQWYVRTAPLAKVAIEAVENDDIRFVPKQYENMYFSWMRDIQDWCISRQLWWGHRIPAWYDAAGKVYVGRDEAEVRRENHLDASVVLRQDEDVLDTWFSSGLWTFSTLGWPEPTAALKTFHPTSVLVSGFDIIFFWIARMIMLTLHFVKDERGRPQVPFKTVYMTGLIRDDEGQKMSKSKGNVIDPLDMVDGISLPELIEKRTGNMMQPQLADKIRKRTEKQFPLGIEPHGTDALRFTLAALASTGRDINWDMKRLEGYRNFCNKLWNASRFVLMNTEDQDCGQRGGVMSLSLADRWILAEFNRTVKAYRDALDGYRFDMAANILYDFTWNQFCDWYLELTKPVMTGGGETELRGTRHTLVDVLEGLLRLAHPIVPFITETIWQRVKVLKGISDDTLMLQAFPQFDATLDDARALADVEWIKQLIIAVRTIRSEMNIAPGKPLEVLVRGATPLTRRRIADNKNFIQTLARLHSLDILADGEKGPVSIVKLVEEGELLIPMAGIIDKALELDRLANEVLKIDTEIGRIEGKLSNEGFVARAPEAVVAKEREKLAGYADAKAKLLEQQATIANL</sequence>
<keyword evidence="9 13" id="KW-0030">Aminoacyl-tRNA synthetase</keyword>
<evidence type="ECO:0000313" key="17">
    <source>
        <dbReference type="EMBL" id="NDL65082.1"/>
    </source>
</evidence>
<dbReference type="InterPro" id="IPR002300">
    <property type="entry name" value="aa-tRNA-synth_Ia"/>
</dbReference>
<dbReference type="NCBIfam" id="NF004349">
    <property type="entry name" value="PRK05729.1"/>
    <property type="match status" value="1"/>
</dbReference>
<dbReference type="PRINTS" id="PR00986">
    <property type="entry name" value="TRNASYNTHVAL"/>
</dbReference>
<dbReference type="GO" id="GO:0006438">
    <property type="term" value="P:valyl-tRNA aminoacylation"/>
    <property type="evidence" value="ECO:0007669"/>
    <property type="project" value="UniProtKB-UniRule"/>
</dbReference>
<evidence type="ECO:0000313" key="18">
    <source>
        <dbReference type="Proteomes" id="UP000461443"/>
    </source>
</evidence>
<dbReference type="PANTHER" id="PTHR11946:SF93">
    <property type="entry name" value="VALINE--TRNA LIGASE, CHLOROPLASTIC_MITOCHONDRIAL 2"/>
    <property type="match status" value="1"/>
</dbReference>
<dbReference type="GO" id="GO:0004832">
    <property type="term" value="F:valine-tRNA ligase activity"/>
    <property type="evidence" value="ECO:0007669"/>
    <property type="project" value="UniProtKB-UniRule"/>
</dbReference>
<feature type="short sequence motif" description="'KMSKS' region" evidence="13">
    <location>
        <begin position="554"/>
        <end position="558"/>
    </location>
</feature>
<keyword evidence="3 13" id="KW-0963">Cytoplasm</keyword>
<dbReference type="NCBIfam" id="TIGR00422">
    <property type="entry name" value="valS"/>
    <property type="match status" value="1"/>
</dbReference>
<dbReference type="Gene3D" id="3.40.50.620">
    <property type="entry name" value="HUPs"/>
    <property type="match status" value="2"/>
</dbReference>
<dbReference type="InterPro" id="IPR002303">
    <property type="entry name" value="Valyl-tRNA_ligase"/>
</dbReference>
<comment type="function">
    <text evidence="11 13">Catalyzes the attachment of valine to tRNA(Val). As ValRS can inadvertently accommodate and process structurally similar amino acids such as threonine, to avoid such errors, it has a 'posttransfer' editing activity that hydrolyzes mischarged Thr-tRNA(Val) in a tRNA-dependent manner.</text>
</comment>
<comment type="domain">
    <text evidence="13">The C-terminal coiled-coil domain is crucial for aminoacylation activity.</text>
</comment>
<dbReference type="Pfam" id="PF08264">
    <property type="entry name" value="Anticodon_1"/>
    <property type="match status" value="1"/>
</dbReference>
<comment type="subunit">
    <text evidence="2 13">Monomer.</text>
</comment>
<dbReference type="FunFam" id="1.10.730.10:FF:000007">
    <property type="entry name" value="Valine--tRNA ligase"/>
    <property type="match status" value="1"/>
</dbReference>
<dbReference type="InterPro" id="IPR009008">
    <property type="entry name" value="Val/Leu/Ile-tRNA-synth_edit"/>
</dbReference>
<dbReference type="Pfam" id="PF00133">
    <property type="entry name" value="tRNA-synt_1"/>
    <property type="match status" value="1"/>
</dbReference>
<evidence type="ECO:0000256" key="3">
    <source>
        <dbReference type="ARBA" id="ARBA00022490"/>
    </source>
</evidence>
<dbReference type="EMBL" id="WUBS01000016">
    <property type="protein sequence ID" value="NDL65082.1"/>
    <property type="molecule type" value="Genomic_DNA"/>
</dbReference>
<comment type="similarity">
    <text evidence="12 13">Belongs to the class-I aminoacyl-tRNA synthetase family. ValS type 1 subfamily.</text>
</comment>
<dbReference type="FunFam" id="3.90.740.10:FF:000003">
    <property type="entry name" value="Valine--tRNA ligase"/>
    <property type="match status" value="1"/>
</dbReference>
<evidence type="ECO:0000256" key="8">
    <source>
        <dbReference type="ARBA" id="ARBA00023054"/>
    </source>
</evidence>
<dbReference type="SUPFAM" id="SSF50677">
    <property type="entry name" value="ValRS/IleRS/LeuRS editing domain"/>
    <property type="match status" value="1"/>
</dbReference>
<dbReference type="FunFam" id="1.10.287.380:FF:000001">
    <property type="entry name" value="Valine--tRNA ligase"/>
    <property type="match status" value="1"/>
</dbReference>
<dbReference type="FunFam" id="3.40.50.620:FF:000146">
    <property type="entry name" value="Valine--tRNA ligase"/>
    <property type="match status" value="1"/>
</dbReference>
<evidence type="ECO:0000256" key="11">
    <source>
        <dbReference type="ARBA" id="ARBA00055630"/>
    </source>
</evidence>
<dbReference type="FunFam" id="3.40.50.620:FF:000032">
    <property type="entry name" value="Valine--tRNA ligase"/>
    <property type="match status" value="1"/>
</dbReference>
<dbReference type="GO" id="GO:0002161">
    <property type="term" value="F:aminoacyl-tRNA deacylase activity"/>
    <property type="evidence" value="ECO:0007669"/>
    <property type="project" value="InterPro"/>
</dbReference>
<dbReference type="InterPro" id="IPR013155">
    <property type="entry name" value="M/V/L/I-tRNA-synth_anticd-bd"/>
</dbReference>
<dbReference type="InterPro" id="IPR009080">
    <property type="entry name" value="tRNAsynth_Ia_anticodon-bd"/>
</dbReference>
<organism evidence="17 18">
    <name type="scientific">Acerihabitans arboris</name>
    <dbReference type="NCBI Taxonomy" id="2691583"/>
    <lineage>
        <taxon>Bacteria</taxon>
        <taxon>Pseudomonadati</taxon>
        <taxon>Pseudomonadota</taxon>
        <taxon>Gammaproteobacteria</taxon>
        <taxon>Enterobacterales</taxon>
        <taxon>Pectobacteriaceae</taxon>
        <taxon>Acerihabitans</taxon>
    </lineage>
</organism>
<reference evidence="17 18" key="1">
    <citation type="submission" date="2019-12" db="EMBL/GenBank/DDBJ databases">
        <authorList>
            <person name="Lee S.D."/>
        </authorList>
    </citation>
    <scope>NUCLEOTIDE SEQUENCE [LARGE SCALE GENOMIC DNA]</scope>
    <source>
        <strain evidence="17 18">SAP-6</strain>
    </source>
</reference>
<dbReference type="CDD" id="cd07962">
    <property type="entry name" value="Anticodon_Ia_Val"/>
    <property type="match status" value="1"/>
</dbReference>
<feature type="domain" description="Methionyl/Valyl/Leucyl/Isoleucyl-tRNA synthetase anticodon-binding" evidence="15">
    <location>
        <begin position="674"/>
        <end position="825"/>
    </location>
</feature>
<dbReference type="InterPro" id="IPR019499">
    <property type="entry name" value="Val-tRNA_synth_tRNA-bd"/>
</dbReference>
<evidence type="ECO:0000256" key="4">
    <source>
        <dbReference type="ARBA" id="ARBA00022598"/>
    </source>
</evidence>
<comment type="caution">
    <text evidence="17">The sequence shown here is derived from an EMBL/GenBank/DDBJ whole genome shotgun (WGS) entry which is preliminary data.</text>
</comment>
<accession>A0A845SNY1</accession>
<evidence type="ECO:0000256" key="12">
    <source>
        <dbReference type="ARBA" id="ARBA00060830"/>
    </source>
</evidence>
<keyword evidence="7 13" id="KW-0648">Protein biosynthesis</keyword>
<keyword evidence="4 13" id="KW-0436">Ligase</keyword>
<keyword evidence="18" id="KW-1185">Reference proteome</keyword>
<keyword evidence="8 13" id="KW-0175">Coiled coil</keyword>
<dbReference type="Pfam" id="PF10458">
    <property type="entry name" value="Val_tRNA-synt_C"/>
    <property type="match status" value="1"/>
</dbReference>
<reference evidence="17 18" key="2">
    <citation type="submission" date="2020-02" db="EMBL/GenBank/DDBJ databases">
        <title>The new genus of Enterobacteriales.</title>
        <authorList>
            <person name="Kim I.S."/>
        </authorList>
    </citation>
    <scope>NUCLEOTIDE SEQUENCE [LARGE SCALE GENOMIC DNA]</scope>
    <source>
        <strain evidence="17 18">SAP-6</strain>
    </source>
</reference>
<dbReference type="InterPro" id="IPR033705">
    <property type="entry name" value="Anticodon_Ia_Val"/>
</dbReference>
<gene>
    <name evidence="13" type="primary">valS</name>
    <name evidence="17" type="ORF">GRH90_20335</name>
</gene>
<evidence type="ECO:0000256" key="1">
    <source>
        <dbReference type="ARBA" id="ARBA00004496"/>
    </source>
</evidence>
<dbReference type="RefSeq" id="WP_162367795.1">
    <property type="nucleotide sequence ID" value="NZ_WUBS01000016.1"/>
</dbReference>
<dbReference type="Proteomes" id="UP000461443">
    <property type="component" value="Unassembled WGS sequence"/>
</dbReference>
<comment type="catalytic activity">
    <reaction evidence="10 13">
        <text>tRNA(Val) + L-valine + ATP = L-valyl-tRNA(Val) + AMP + diphosphate</text>
        <dbReference type="Rhea" id="RHEA:10704"/>
        <dbReference type="Rhea" id="RHEA-COMP:9672"/>
        <dbReference type="Rhea" id="RHEA-COMP:9708"/>
        <dbReference type="ChEBI" id="CHEBI:30616"/>
        <dbReference type="ChEBI" id="CHEBI:33019"/>
        <dbReference type="ChEBI" id="CHEBI:57762"/>
        <dbReference type="ChEBI" id="CHEBI:78442"/>
        <dbReference type="ChEBI" id="CHEBI:78537"/>
        <dbReference type="ChEBI" id="CHEBI:456215"/>
        <dbReference type="EC" id="6.1.1.9"/>
    </reaction>
</comment>
<evidence type="ECO:0000256" key="7">
    <source>
        <dbReference type="ARBA" id="ARBA00022917"/>
    </source>
</evidence>
<keyword evidence="6 13" id="KW-0067">ATP-binding</keyword>